<evidence type="ECO:0000256" key="8">
    <source>
        <dbReference type="ARBA" id="ARBA00022989"/>
    </source>
</evidence>
<dbReference type="OrthoDB" id="1394818at2759"/>
<evidence type="ECO:0000256" key="7">
    <source>
        <dbReference type="ARBA" id="ARBA00022737"/>
    </source>
</evidence>
<dbReference type="FunFam" id="3.80.10.10:FF:000111">
    <property type="entry name" value="LRR receptor-like serine/threonine-protein kinase ERECTA"/>
    <property type="match status" value="1"/>
</dbReference>
<evidence type="ECO:0000256" key="10">
    <source>
        <dbReference type="ARBA" id="ARBA00023180"/>
    </source>
</evidence>
<proteinExistence type="inferred from homology"/>
<dbReference type="EMBL" id="CP097511">
    <property type="protein sequence ID" value="URE42984.1"/>
    <property type="molecule type" value="Genomic_DNA"/>
</dbReference>
<evidence type="ECO:0000313" key="13">
    <source>
        <dbReference type="Proteomes" id="UP001055439"/>
    </source>
</evidence>
<dbReference type="AlphaFoldDB" id="A0A9E7I6R1"/>
<dbReference type="SMART" id="SM00369">
    <property type="entry name" value="LRR_TYP"/>
    <property type="match status" value="2"/>
</dbReference>
<keyword evidence="7" id="KW-0677">Repeat</keyword>
<evidence type="ECO:0000256" key="4">
    <source>
        <dbReference type="ARBA" id="ARBA00022614"/>
    </source>
</evidence>
<sequence>MAGLWRLEELVLAGNPGVGGLFPEWIGTFSYRLNRLDLGSTSLQGEIPEGLFHLSSLKYLDLSGNRLVGEIPEGLIGLKGLEYLNLSYNDLAGRIPGNLEKMGKLKRLDLSHNSLSGEVPASISGLRELEALNLSYNCLSGPVPTREGLQRFPGALAGNPALCMEFSGKGCDTEASLPAGKAIGTSGGGDDGWMSVGAFWISAVASFYASVVALLCSPMSREYIFQAFKPEF</sequence>
<dbReference type="InterPro" id="IPR046956">
    <property type="entry name" value="RLP23-like"/>
</dbReference>
<gene>
    <name evidence="12" type="ORF">MUK42_15226</name>
</gene>
<evidence type="ECO:0000256" key="1">
    <source>
        <dbReference type="ARBA" id="ARBA00004251"/>
    </source>
</evidence>
<evidence type="ECO:0000256" key="3">
    <source>
        <dbReference type="ARBA" id="ARBA00022475"/>
    </source>
</evidence>
<keyword evidence="6" id="KW-0732">Signal</keyword>
<reference evidence="12" key="1">
    <citation type="submission" date="2022-05" db="EMBL/GenBank/DDBJ databases">
        <title>The Musa troglodytarum L. genome provides insights into the mechanism of non-climacteric behaviour and enrichment of carotenoids.</title>
        <authorList>
            <person name="Wang J."/>
        </authorList>
    </citation>
    <scope>NUCLEOTIDE SEQUENCE</scope>
    <source>
        <tissue evidence="12">Leaf</tissue>
    </source>
</reference>
<evidence type="ECO:0000256" key="11">
    <source>
        <dbReference type="SAM" id="Phobius"/>
    </source>
</evidence>
<comment type="subcellular location">
    <subcellularLocation>
        <location evidence="1">Cell membrane</location>
        <topology evidence="1">Single-pass type I membrane protein</topology>
    </subcellularLocation>
</comment>
<dbReference type="Gene3D" id="3.80.10.10">
    <property type="entry name" value="Ribonuclease Inhibitor"/>
    <property type="match status" value="1"/>
</dbReference>
<dbReference type="InterPro" id="IPR001611">
    <property type="entry name" value="Leu-rich_rpt"/>
</dbReference>
<dbReference type="PANTHER" id="PTHR48063">
    <property type="entry name" value="LRR RECEPTOR-LIKE KINASE"/>
    <property type="match status" value="1"/>
</dbReference>
<keyword evidence="3" id="KW-1003">Cell membrane</keyword>
<dbReference type="Pfam" id="PF13855">
    <property type="entry name" value="LRR_8"/>
    <property type="match status" value="2"/>
</dbReference>
<comment type="similarity">
    <text evidence="2">Belongs to the RLP family.</text>
</comment>
<evidence type="ECO:0000256" key="2">
    <source>
        <dbReference type="ARBA" id="ARBA00009592"/>
    </source>
</evidence>
<name>A0A9E7I6R1_9LILI</name>
<accession>A0A9E7I6R1</accession>
<feature type="transmembrane region" description="Helical" evidence="11">
    <location>
        <begin position="193"/>
        <end position="216"/>
    </location>
</feature>
<dbReference type="GO" id="GO:0005886">
    <property type="term" value="C:plasma membrane"/>
    <property type="evidence" value="ECO:0007669"/>
    <property type="project" value="UniProtKB-SubCell"/>
</dbReference>
<evidence type="ECO:0000256" key="9">
    <source>
        <dbReference type="ARBA" id="ARBA00023136"/>
    </source>
</evidence>
<protein>
    <submittedName>
        <fullName evidence="12">Leucine rich repeat N-terminal domain</fullName>
    </submittedName>
</protein>
<dbReference type="InterPro" id="IPR003591">
    <property type="entry name" value="Leu-rich_rpt_typical-subtyp"/>
</dbReference>
<dbReference type="SUPFAM" id="SSF52058">
    <property type="entry name" value="L domain-like"/>
    <property type="match status" value="1"/>
</dbReference>
<keyword evidence="9 11" id="KW-0472">Membrane</keyword>
<keyword evidence="10" id="KW-0325">Glycoprotein</keyword>
<keyword evidence="5 11" id="KW-0812">Transmembrane</keyword>
<evidence type="ECO:0000256" key="5">
    <source>
        <dbReference type="ARBA" id="ARBA00022692"/>
    </source>
</evidence>
<evidence type="ECO:0000256" key="6">
    <source>
        <dbReference type="ARBA" id="ARBA00022729"/>
    </source>
</evidence>
<dbReference type="Proteomes" id="UP001055439">
    <property type="component" value="Chromosome 9"/>
</dbReference>
<evidence type="ECO:0000313" key="12">
    <source>
        <dbReference type="EMBL" id="URE42984.1"/>
    </source>
</evidence>
<dbReference type="InterPro" id="IPR032675">
    <property type="entry name" value="LRR_dom_sf"/>
</dbReference>
<keyword evidence="13" id="KW-1185">Reference proteome</keyword>
<keyword evidence="8 11" id="KW-1133">Transmembrane helix</keyword>
<organism evidence="12 13">
    <name type="scientific">Musa troglodytarum</name>
    <name type="common">fe'i banana</name>
    <dbReference type="NCBI Taxonomy" id="320322"/>
    <lineage>
        <taxon>Eukaryota</taxon>
        <taxon>Viridiplantae</taxon>
        <taxon>Streptophyta</taxon>
        <taxon>Embryophyta</taxon>
        <taxon>Tracheophyta</taxon>
        <taxon>Spermatophyta</taxon>
        <taxon>Magnoliopsida</taxon>
        <taxon>Liliopsida</taxon>
        <taxon>Zingiberales</taxon>
        <taxon>Musaceae</taxon>
        <taxon>Musa</taxon>
    </lineage>
</organism>
<dbReference type="PRINTS" id="PR00019">
    <property type="entry name" value="LEURICHRPT"/>
</dbReference>
<keyword evidence="4" id="KW-0433">Leucine-rich repeat</keyword>